<protein>
    <submittedName>
        <fullName evidence="2">Uncharacterized protein</fullName>
    </submittedName>
</protein>
<feature type="region of interest" description="Disordered" evidence="1">
    <location>
        <begin position="88"/>
        <end position="113"/>
    </location>
</feature>
<sequence length="134" mass="15771">MRCRIADRAASIPFPVSSSSHSSVLTTRTLVLHKMLHVRVHPRRERHQSYVFAESVAPGLRRGLSWTRRAAWAPRLGDGSVLLARRARQPVGHQEKQDVVHFGGRPWRERERTRSWKCPRHRRHRTVGRRRRPR</sequence>
<dbReference type="Proteomes" id="UP000298652">
    <property type="component" value="Chromosome 5"/>
</dbReference>
<organism evidence="2 3">
    <name type="scientific">Setaria viridis</name>
    <name type="common">Green bristlegrass</name>
    <name type="synonym">Setaria italica subsp. viridis</name>
    <dbReference type="NCBI Taxonomy" id="4556"/>
    <lineage>
        <taxon>Eukaryota</taxon>
        <taxon>Viridiplantae</taxon>
        <taxon>Streptophyta</taxon>
        <taxon>Embryophyta</taxon>
        <taxon>Tracheophyta</taxon>
        <taxon>Spermatophyta</taxon>
        <taxon>Magnoliopsida</taxon>
        <taxon>Liliopsida</taxon>
        <taxon>Poales</taxon>
        <taxon>Poaceae</taxon>
        <taxon>PACMAD clade</taxon>
        <taxon>Panicoideae</taxon>
        <taxon>Panicodae</taxon>
        <taxon>Paniceae</taxon>
        <taxon>Cenchrinae</taxon>
        <taxon>Setaria</taxon>
    </lineage>
</organism>
<proteinExistence type="predicted"/>
<evidence type="ECO:0000313" key="2">
    <source>
        <dbReference type="EMBL" id="TKW18407.1"/>
    </source>
</evidence>
<accession>A0A4U6V3V2</accession>
<reference evidence="2" key="1">
    <citation type="submission" date="2019-03" db="EMBL/GenBank/DDBJ databases">
        <title>WGS assembly of Setaria viridis.</title>
        <authorList>
            <person name="Huang P."/>
            <person name="Jenkins J."/>
            <person name="Grimwood J."/>
            <person name="Barry K."/>
            <person name="Healey A."/>
            <person name="Mamidi S."/>
            <person name="Sreedasyam A."/>
            <person name="Shu S."/>
            <person name="Feldman M."/>
            <person name="Wu J."/>
            <person name="Yu Y."/>
            <person name="Chen C."/>
            <person name="Johnson J."/>
            <person name="Rokhsar D."/>
            <person name="Baxter I."/>
            <person name="Schmutz J."/>
            <person name="Brutnell T."/>
            <person name="Kellogg E."/>
        </authorList>
    </citation>
    <scope>NUCLEOTIDE SEQUENCE [LARGE SCALE GENOMIC DNA]</scope>
</reference>
<gene>
    <name evidence="2" type="ORF">SEVIR_5G428800v2</name>
</gene>
<evidence type="ECO:0000256" key="1">
    <source>
        <dbReference type="SAM" id="MobiDB-lite"/>
    </source>
</evidence>
<evidence type="ECO:0000313" key="3">
    <source>
        <dbReference type="Proteomes" id="UP000298652"/>
    </source>
</evidence>
<name>A0A4U6V3V2_SETVI</name>
<keyword evidence="3" id="KW-1185">Reference proteome</keyword>
<dbReference type="AlphaFoldDB" id="A0A4U6V3V2"/>
<dbReference type="Gramene" id="TKW18407">
    <property type="protein sequence ID" value="TKW18407"/>
    <property type="gene ID" value="SEVIR_5G428800v2"/>
</dbReference>
<dbReference type="EMBL" id="CM016556">
    <property type="protein sequence ID" value="TKW18407.1"/>
    <property type="molecule type" value="Genomic_DNA"/>
</dbReference>